<accession>A0AAV4J295</accession>
<comment type="caution">
    <text evidence="1">Lacks conserved residue(s) required for the propagation of feature annotation.</text>
</comment>
<comment type="caution">
    <text evidence="4">The sequence shown here is derived from an EMBL/GenBank/DDBJ whole genome shotgun (WGS) entry which is preliminary data.</text>
</comment>
<keyword evidence="2" id="KW-0472">Membrane</keyword>
<dbReference type="InterPro" id="IPR001590">
    <property type="entry name" value="Peptidase_M12B"/>
</dbReference>
<keyword evidence="2" id="KW-1133">Transmembrane helix</keyword>
<organism evidence="4 5">
    <name type="scientific">Elysia marginata</name>
    <dbReference type="NCBI Taxonomy" id="1093978"/>
    <lineage>
        <taxon>Eukaryota</taxon>
        <taxon>Metazoa</taxon>
        <taxon>Spiralia</taxon>
        <taxon>Lophotrochozoa</taxon>
        <taxon>Mollusca</taxon>
        <taxon>Gastropoda</taxon>
        <taxon>Heterobranchia</taxon>
        <taxon>Euthyneura</taxon>
        <taxon>Panpulmonata</taxon>
        <taxon>Sacoglossa</taxon>
        <taxon>Placobranchoidea</taxon>
        <taxon>Plakobranchidae</taxon>
        <taxon>Elysia</taxon>
    </lineage>
</organism>
<dbReference type="GO" id="GO:0006508">
    <property type="term" value="P:proteolysis"/>
    <property type="evidence" value="ECO:0007669"/>
    <property type="project" value="InterPro"/>
</dbReference>
<feature type="transmembrane region" description="Helical" evidence="2">
    <location>
        <begin position="12"/>
        <end position="38"/>
    </location>
</feature>
<gene>
    <name evidence="4" type="ORF">ElyMa_003205300</name>
</gene>
<dbReference type="SUPFAM" id="SSF55486">
    <property type="entry name" value="Metalloproteases ('zincins'), catalytic domain"/>
    <property type="match status" value="1"/>
</dbReference>
<evidence type="ECO:0000259" key="3">
    <source>
        <dbReference type="PROSITE" id="PS50215"/>
    </source>
</evidence>
<dbReference type="AlphaFoldDB" id="A0AAV4J295"/>
<keyword evidence="4" id="KW-0482">Metalloprotease</keyword>
<dbReference type="GO" id="GO:0004222">
    <property type="term" value="F:metalloendopeptidase activity"/>
    <property type="evidence" value="ECO:0007669"/>
    <property type="project" value="InterPro"/>
</dbReference>
<evidence type="ECO:0000256" key="2">
    <source>
        <dbReference type="SAM" id="Phobius"/>
    </source>
</evidence>
<keyword evidence="2" id="KW-0812">Transmembrane</keyword>
<evidence type="ECO:0000313" key="4">
    <source>
        <dbReference type="EMBL" id="GFS16089.1"/>
    </source>
</evidence>
<keyword evidence="4" id="KW-0378">Hydrolase</keyword>
<dbReference type="Gene3D" id="3.40.390.10">
    <property type="entry name" value="Collagenase (Catalytic Domain)"/>
    <property type="match status" value="1"/>
</dbReference>
<proteinExistence type="predicted"/>
<keyword evidence="5" id="KW-1185">Reference proteome</keyword>
<feature type="domain" description="Peptidase M12B" evidence="3">
    <location>
        <begin position="211"/>
        <end position="426"/>
    </location>
</feature>
<protein>
    <submittedName>
        <fullName evidence="4">A disintegrin and metalloproteinase with thrombospondin motifs 17</fullName>
    </submittedName>
</protein>
<reference evidence="4 5" key="1">
    <citation type="journal article" date="2021" name="Elife">
        <title>Chloroplast acquisition without the gene transfer in kleptoplastic sea slugs, Plakobranchus ocellatus.</title>
        <authorList>
            <person name="Maeda T."/>
            <person name="Takahashi S."/>
            <person name="Yoshida T."/>
            <person name="Shimamura S."/>
            <person name="Takaki Y."/>
            <person name="Nagai Y."/>
            <person name="Toyoda A."/>
            <person name="Suzuki Y."/>
            <person name="Arimoto A."/>
            <person name="Ishii H."/>
            <person name="Satoh N."/>
            <person name="Nishiyama T."/>
            <person name="Hasebe M."/>
            <person name="Maruyama T."/>
            <person name="Minagawa J."/>
            <person name="Obokata J."/>
            <person name="Shigenobu S."/>
        </authorList>
    </citation>
    <scope>NUCLEOTIDE SEQUENCE [LARGE SCALE GENOMIC DNA]</scope>
</reference>
<keyword evidence="4" id="KW-0645">Protease</keyword>
<sequence>MVPYWYRYQRPLAGTMILGYVAAVLLLLLDATTGMAFFNRPDGAQESLTTPKLVSHSNSDWRRHKRSVAVVPDHVTVRMSVAGENVDLWVTRSEDNTLNVQHHHLTDQPHEDFPHQNVELYSNATSKAVLVVYHPDISTDNVKVTGSFQHGFKSYHIQPLDSSFDATRNDFRHTVWTFDSEASRGKENYTEQIPKILHRNKRNSFSMRLENTVEIFAVVDYKDYTEYATRFQTSGTAAKALITSNLAYSVESANMHLQSLRKQIREAVIRVCLVGVMILTDHTRSSFTENNVRDNVLDEASAITDFRRFLNENQQRLPKADHFLAVTAYQLGRSSDILAREARIGSMCSADSITLIRDRQGGVNGRSIAHGLGHSLGALNDEEYSDDSCSREYTMAQYQTGLDNLNNKGHTFLFSRCSAEEINSRLLRPTSNNSDHRLVDEAVGLFQFFTGTQEFGLQDFYSFDFFEDKCFNAICSVGIFCRIPFSANCRSVPSFEKLSCGNRKWCVGSRCVANSTARATNGDDVVAYDKINFPCDRRLCPTFRKNLGVLYNANCPLTCPRGTFTCPNVFNVQFPP</sequence>
<evidence type="ECO:0000313" key="5">
    <source>
        <dbReference type="Proteomes" id="UP000762676"/>
    </source>
</evidence>
<dbReference type="Proteomes" id="UP000762676">
    <property type="component" value="Unassembled WGS sequence"/>
</dbReference>
<evidence type="ECO:0000256" key="1">
    <source>
        <dbReference type="PROSITE-ProRule" id="PRU00276"/>
    </source>
</evidence>
<name>A0AAV4J295_9GAST</name>
<dbReference type="EMBL" id="BMAT01006598">
    <property type="protein sequence ID" value="GFS16089.1"/>
    <property type="molecule type" value="Genomic_DNA"/>
</dbReference>
<dbReference type="PROSITE" id="PS50215">
    <property type="entry name" value="ADAM_MEPRO"/>
    <property type="match status" value="1"/>
</dbReference>
<dbReference type="InterPro" id="IPR024079">
    <property type="entry name" value="MetalloPept_cat_dom_sf"/>
</dbReference>